<dbReference type="Proteomes" id="UP000424671">
    <property type="component" value="Segment"/>
</dbReference>
<name>A0A646QW77_9CAUD</name>
<evidence type="ECO:0000313" key="2">
    <source>
        <dbReference type="Proteomes" id="UP000424671"/>
    </source>
</evidence>
<dbReference type="EMBL" id="MK613346">
    <property type="protein sequence ID" value="QBQ72665.1"/>
    <property type="molecule type" value="Genomic_DNA"/>
</dbReference>
<accession>A0A646QW77</accession>
<protein>
    <submittedName>
        <fullName evidence="1">Putative structural protein</fullName>
    </submittedName>
</protein>
<proteinExistence type="predicted"/>
<reference evidence="1 2" key="1">
    <citation type="journal article" date="2019" name="mSystems">
        <title>Diverse, abundant and novel viruses infecting the marine abundant Roseobacter RCA lineage.</title>
        <authorList>
            <person name="Zhang Z.F."/>
            <person name="Chen F."/>
            <person name="Chu X."/>
            <person name="Zhang H."/>
            <person name="Luo H.W."/>
            <person name="Zhai Z.Q."/>
            <person name="Yang M.Y."/>
            <person name="Zhao Y.L."/>
        </authorList>
    </citation>
    <scope>NUCLEOTIDE SEQUENCE [LARGE SCALE GENOMIC DNA]</scope>
</reference>
<sequence>MAKQPVVNTISSGYASQSQLNENFSNIQTSFNNTLSLDGSTPNAMQANIDMNNNDIINVSGIYVGGVNVLNVLDNVTVSTAYPSGGNDGDIWFRVSS</sequence>
<gene>
    <name evidence="1" type="ORF">CRP4_gp56</name>
</gene>
<organism evidence="1 2">
    <name type="scientific">Roseobacter phage CRP-4</name>
    <dbReference type="NCBI Taxonomy" id="2559283"/>
    <lineage>
        <taxon>Viruses</taxon>
        <taxon>Duplodnaviria</taxon>
        <taxon>Heunggongvirae</taxon>
        <taxon>Uroviricota</taxon>
        <taxon>Caudoviricetes</taxon>
        <taxon>Zobellviridae</taxon>
        <taxon>Cobavirinae</taxon>
        <taxon>Veravirus</taxon>
    </lineage>
</organism>
<evidence type="ECO:0000313" key="1">
    <source>
        <dbReference type="EMBL" id="QBQ72665.1"/>
    </source>
</evidence>